<dbReference type="EMBL" id="SLVV01000014">
    <property type="protein sequence ID" value="TCN20479.1"/>
    <property type="molecule type" value="Genomic_DNA"/>
</dbReference>
<sequence>MIIIHAVFHIDPAKKDRFLEEIQPLIAASREEEGNISYQLQKDTEREHVYMMVEVWQDQQAVESHNSTEHFTKFVAQAKDFLTAPLDVKAFVGQPVKL</sequence>
<proteinExistence type="predicted"/>
<organism evidence="2 3">
    <name type="scientific">Mesobacillus foraminis</name>
    <dbReference type="NCBI Taxonomy" id="279826"/>
    <lineage>
        <taxon>Bacteria</taxon>
        <taxon>Bacillati</taxon>
        <taxon>Bacillota</taxon>
        <taxon>Bacilli</taxon>
        <taxon>Bacillales</taxon>
        <taxon>Bacillaceae</taxon>
        <taxon>Mesobacillus</taxon>
    </lineage>
</organism>
<dbReference type="InterPro" id="IPR011008">
    <property type="entry name" value="Dimeric_a/b-barrel"/>
</dbReference>
<dbReference type="Proteomes" id="UP000295689">
    <property type="component" value="Unassembled WGS sequence"/>
</dbReference>
<dbReference type="InterPro" id="IPR050744">
    <property type="entry name" value="AI-2_Isomerase_LsrG"/>
</dbReference>
<evidence type="ECO:0000259" key="1">
    <source>
        <dbReference type="PROSITE" id="PS51725"/>
    </source>
</evidence>
<dbReference type="Pfam" id="PF03992">
    <property type="entry name" value="ABM"/>
    <property type="match status" value="1"/>
</dbReference>
<dbReference type="Gene3D" id="3.30.70.100">
    <property type="match status" value="1"/>
</dbReference>
<keyword evidence="3" id="KW-1185">Reference proteome</keyword>
<dbReference type="AlphaFoldDB" id="A0A4R2B5B5"/>
<dbReference type="PANTHER" id="PTHR33336:SF3">
    <property type="entry name" value="ABM DOMAIN-CONTAINING PROTEIN"/>
    <property type="match status" value="1"/>
</dbReference>
<reference evidence="2 3" key="1">
    <citation type="journal article" date="2015" name="Stand. Genomic Sci.">
        <title>Genomic Encyclopedia of Bacterial and Archaeal Type Strains, Phase III: the genomes of soil and plant-associated and newly described type strains.</title>
        <authorList>
            <person name="Whitman W.B."/>
            <person name="Woyke T."/>
            <person name="Klenk H.P."/>
            <person name="Zhou Y."/>
            <person name="Lilburn T.G."/>
            <person name="Beck B.J."/>
            <person name="De Vos P."/>
            <person name="Vandamme P."/>
            <person name="Eisen J.A."/>
            <person name="Garrity G."/>
            <person name="Hugenholtz P."/>
            <person name="Kyrpides N.C."/>
        </authorList>
    </citation>
    <scope>NUCLEOTIDE SEQUENCE [LARGE SCALE GENOMIC DNA]</scope>
    <source>
        <strain evidence="2 3">CV53</strain>
    </source>
</reference>
<feature type="domain" description="ABM" evidence="1">
    <location>
        <begin position="2"/>
        <end position="91"/>
    </location>
</feature>
<dbReference type="RefSeq" id="WP_132011089.1">
    <property type="nucleotide sequence ID" value="NZ_JABUHM010000012.1"/>
</dbReference>
<name>A0A4R2B5B5_9BACI</name>
<dbReference type="PROSITE" id="PS51725">
    <property type="entry name" value="ABM"/>
    <property type="match status" value="1"/>
</dbReference>
<evidence type="ECO:0000313" key="3">
    <source>
        <dbReference type="Proteomes" id="UP000295689"/>
    </source>
</evidence>
<comment type="caution">
    <text evidence="2">The sequence shown here is derived from an EMBL/GenBank/DDBJ whole genome shotgun (WGS) entry which is preliminary data.</text>
</comment>
<dbReference type="GO" id="GO:0004497">
    <property type="term" value="F:monooxygenase activity"/>
    <property type="evidence" value="ECO:0007669"/>
    <property type="project" value="UniProtKB-KW"/>
</dbReference>
<dbReference type="SUPFAM" id="SSF54909">
    <property type="entry name" value="Dimeric alpha+beta barrel"/>
    <property type="match status" value="1"/>
</dbReference>
<accession>A0A4R2B5B5</accession>
<dbReference type="PANTHER" id="PTHR33336">
    <property type="entry name" value="QUINOL MONOOXYGENASE YGIN-RELATED"/>
    <property type="match status" value="1"/>
</dbReference>
<dbReference type="InterPro" id="IPR007138">
    <property type="entry name" value="ABM_dom"/>
</dbReference>
<keyword evidence="2" id="KW-0560">Oxidoreductase</keyword>
<evidence type="ECO:0000313" key="2">
    <source>
        <dbReference type="EMBL" id="TCN20479.1"/>
    </source>
</evidence>
<protein>
    <submittedName>
        <fullName evidence="2">Quinol monooxygenase YgiN</fullName>
    </submittedName>
</protein>
<gene>
    <name evidence="2" type="ORF">EV146_11499</name>
</gene>
<keyword evidence="2" id="KW-0503">Monooxygenase</keyword>